<dbReference type="InterPro" id="IPR043972">
    <property type="entry name" value="FUZ/MON1/HPS1_longin_1"/>
</dbReference>
<sequence>MSAHIICVTSGGGLPIFSRKKGNSDSLPFSIVGSLNGVHMFGRPLNIEVLNCLTDDYSVAWREFEESLVIIGIASGCSIDVLNKLLESVFNAIVLIVGIEETRWTAEIQVNKHSSDIAGFVETILCPENHLIQIVLDSFTECVDSMFSCVLISGKVAAATENWWSLHPDEISLLSLLASSENPTNSKDIPVFLPYKSPTVAFRFVACTLIPEVQLCCLCGPTPILNDIEHSVLQCFKNSHGHIKCSSPVLSRNFPASYCIDGGILGLLLINTTSGKYMISKNPQQNSKSPRAVPTAWTSFVPFSIGP</sequence>
<gene>
    <name evidence="3" type="ORF">NQ318_005281</name>
</gene>
<dbReference type="InterPro" id="IPR026069">
    <property type="entry name" value="Fuzzy"/>
</dbReference>
<dbReference type="PANTHER" id="PTHR13559">
    <property type="entry name" value="INTRACELLULAR TRAFFIC PROTEIN-RELATED"/>
    <property type="match status" value="1"/>
</dbReference>
<dbReference type="Pfam" id="PF19037">
    <property type="entry name" value="Fuz_longin_2"/>
    <property type="match status" value="1"/>
</dbReference>
<organism evidence="3 4">
    <name type="scientific">Aromia moschata</name>
    <dbReference type="NCBI Taxonomy" id="1265417"/>
    <lineage>
        <taxon>Eukaryota</taxon>
        <taxon>Metazoa</taxon>
        <taxon>Ecdysozoa</taxon>
        <taxon>Arthropoda</taxon>
        <taxon>Hexapoda</taxon>
        <taxon>Insecta</taxon>
        <taxon>Pterygota</taxon>
        <taxon>Neoptera</taxon>
        <taxon>Endopterygota</taxon>
        <taxon>Coleoptera</taxon>
        <taxon>Polyphaga</taxon>
        <taxon>Cucujiformia</taxon>
        <taxon>Chrysomeloidea</taxon>
        <taxon>Cerambycidae</taxon>
        <taxon>Cerambycinae</taxon>
        <taxon>Callichromatini</taxon>
        <taxon>Aromia</taxon>
    </lineage>
</organism>
<protein>
    <submittedName>
        <fullName evidence="3">Uncharacterized protein</fullName>
    </submittedName>
</protein>
<feature type="domain" description="FUZ/MON1/HPS1 second Longin" evidence="2">
    <location>
        <begin position="144"/>
        <end position="229"/>
    </location>
</feature>
<dbReference type="Pfam" id="PF19036">
    <property type="entry name" value="Fuz_longin_1"/>
    <property type="match status" value="1"/>
</dbReference>
<dbReference type="AlphaFoldDB" id="A0AAV8Y284"/>
<name>A0AAV8Y284_9CUCU</name>
<dbReference type="EMBL" id="JAPWTK010000228">
    <property type="protein sequence ID" value="KAJ8945100.1"/>
    <property type="molecule type" value="Genomic_DNA"/>
</dbReference>
<proteinExistence type="predicted"/>
<dbReference type="GO" id="GO:0016192">
    <property type="term" value="P:vesicle-mediated transport"/>
    <property type="evidence" value="ECO:0007669"/>
    <property type="project" value="InterPro"/>
</dbReference>
<evidence type="ECO:0000313" key="3">
    <source>
        <dbReference type="EMBL" id="KAJ8945100.1"/>
    </source>
</evidence>
<dbReference type="Proteomes" id="UP001162162">
    <property type="component" value="Unassembled WGS sequence"/>
</dbReference>
<comment type="caution">
    <text evidence="3">The sequence shown here is derived from an EMBL/GenBank/DDBJ whole genome shotgun (WGS) entry which is preliminary data.</text>
</comment>
<reference evidence="3" key="1">
    <citation type="journal article" date="2023" name="Insect Mol. Biol.">
        <title>Genome sequencing provides insights into the evolution of gene families encoding plant cell wall-degrading enzymes in longhorned beetles.</title>
        <authorList>
            <person name="Shin N.R."/>
            <person name="Okamura Y."/>
            <person name="Kirsch R."/>
            <person name="Pauchet Y."/>
        </authorList>
    </citation>
    <scope>NUCLEOTIDE SEQUENCE</scope>
    <source>
        <strain evidence="3">AMC_N1</strain>
    </source>
</reference>
<dbReference type="InterPro" id="IPR043971">
    <property type="entry name" value="FUZ/MON1/HPS1_longin_2"/>
</dbReference>
<accession>A0AAV8Y284</accession>
<feature type="domain" description="FUZ/MON1/HPS1 first Longin" evidence="1">
    <location>
        <begin position="4"/>
        <end position="105"/>
    </location>
</feature>
<evidence type="ECO:0000259" key="1">
    <source>
        <dbReference type="Pfam" id="PF19036"/>
    </source>
</evidence>
<dbReference type="GO" id="GO:1905515">
    <property type="term" value="P:non-motile cilium assembly"/>
    <property type="evidence" value="ECO:0007669"/>
    <property type="project" value="TreeGrafter"/>
</dbReference>
<dbReference type="PANTHER" id="PTHR13559:SF1">
    <property type="entry name" value="PROTEIN FUZZY HOMOLOG"/>
    <property type="match status" value="1"/>
</dbReference>
<evidence type="ECO:0000313" key="4">
    <source>
        <dbReference type="Proteomes" id="UP001162162"/>
    </source>
</evidence>
<evidence type="ECO:0000259" key="2">
    <source>
        <dbReference type="Pfam" id="PF19037"/>
    </source>
</evidence>
<keyword evidence="4" id="KW-1185">Reference proteome</keyword>